<dbReference type="Proteomes" id="UP000798488">
    <property type="component" value="Unassembled WGS sequence"/>
</dbReference>
<protein>
    <submittedName>
        <fullName evidence="2">HNH endonuclease</fullName>
    </submittedName>
</protein>
<dbReference type="SMART" id="SM00507">
    <property type="entry name" value="HNHc"/>
    <property type="match status" value="1"/>
</dbReference>
<evidence type="ECO:0000313" key="3">
    <source>
        <dbReference type="Proteomes" id="UP000798488"/>
    </source>
</evidence>
<dbReference type="Pfam" id="PF01844">
    <property type="entry name" value="HNH"/>
    <property type="match status" value="1"/>
</dbReference>
<reference evidence="2" key="1">
    <citation type="submission" date="2016-02" db="EMBL/GenBank/DDBJ databases">
        <title>Draft Genome Sequence of Sporotomaculum syntrophicum Strain FB, a Syntrophic Benzoate Degrader.</title>
        <authorList>
            <person name="Nobu M.K."/>
            <person name="Narihiro T."/>
            <person name="Qiu Y.-L."/>
            <person name="Ohashi A."/>
            <person name="Liu W.-T."/>
            <person name="Yuji S."/>
        </authorList>
    </citation>
    <scope>NUCLEOTIDE SEQUENCE</scope>
    <source>
        <strain evidence="2">FB</strain>
    </source>
</reference>
<comment type="caution">
    <text evidence="2">The sequence shown here is derived from an EMBL/GenBank/DDBJ whole genome shotgun (WGS) entry which is preliminary data.</text>
</comment>
<proteinExistence type="predicted"/>
<name>A0A9D3AW16_9FIRM</name>
<keyword evidence="2" id="KW-0255">Endonuclease</keyword>
<keyword evidence="2" id="KW-0540">Nuclease</keyword>
<organism evidence="2 3">
    <name type="scientific">Sporotomaculum syntrophicum</name>
    <dbReference type="NCBI Taxonomy" id="182264"/>
    <lineage>
        <taxon>Bacteria</taxon>
        <taxon>Bacillati</taxon>
        <taxon>Bacillota</taxon>
        <taxon>Clostridia</taxon>
        <taxon>Eubacteriales</taxon>
        <taxon>Desulfallaceae</taxon>
        <taxon>Sporotomaculum</taxon>
    </lineage>
</organism>
<dbReference type="GO" id="GO:0008270">
    <property type="term" value="F:zinc ion binding"/>
    <property type="evidence" value="ECO:0007669"/>
    <property type="project" value="InterPro"/>
</dbReference>
<dbReference type="CDD" id="cd00085">
    <property type="entry name" value="HNHc"/>
    <property type="match status" value="1"/>
</dbReference>
<dbReference type="InterPro" id="IPR002711">
    <property type="entry name" value="HNH"/>
</dbReference>
<gene>
    <name evidence="2" type="ORF">SPSYN_02020</name>
</gene>
<evidence type="ECO:0000259" key="1">
    <source>
        <dbReference type="SMART" id="SM00507"/>
    </source>
</evidence>
<sequence length="152" mass="17049">MRVEVGFCFGGEHMPMKPMSPCRMPGCPNLQVPGGRGYCKEHIKAYRKDEDKRRGSAHRRGYNKQYERARAYVLKHEPLCVVCKTEGRLTPATLTHHVEHLADGGSNRTDNLMPLCERCHGRMHSFEGPELLKQIGFFSSEGCTGTGGVTSR</sequence>
<keyword evidence="2" id="KW-0378">Hydrolase</keyword>
<dbReference type="GO" id="GO:0004519">
    <property type="term" value="F:endonuclease activity"/>
    <property type="evidence" value="ECO:0007669"/>
    <property type="project" value="UniProtKB-KW"/>
</dbReference>
<accession>A0A9D3AW16</accession>
<keyword evidence="3" id="KW-1185">Reference proteome</keyword>
<dbReference type="AlphaFoldDB" id="A0A9D3AW16"/>
<feature type="domain" description="HNH nuclease" evidence="1">
    <location>
        <begin position="68"/>
        <end position="121"/>
    </location>
</feature>
<evidence type="ECO:0000313" key="2">
    <source>
        <dbReference type="EMBL" id="KAF1084850.1"/>
    </source>
</evidence>
<dbReference type="EMBL" id="LSRS01000004">
    <property type="protein sequence ID" value="KAF1084850.1"/>
    <property type="molecule type" value="Genomic_DNA"/>
</dbReference>
<dbReference type="Gene3D" id="1.10.30.50">
    <property type="match status" value="1"/>
</dbReference>
<dbReference type="InterPro" id="IPR003615">
    <property type="entry name" value="HNH_nuc"/>
</dbReference>
<dbReference type="GO" id="GO:0003676">
    <property type="term" value="F:nucleic acid binding"/>
    <property type="evidence" value="ECO:0007669"/>
    <property type="project" value="InterPro"/>
</dbReference>